<dbReference type="PROSITE" id="PS50929">
    <property type="entry name" value="ABC_TM1F"/>
    <property type="match status" value="2"/>
</dbReference>
<dbReference type="GO" id="GO:0140359">
    <property type="term" value="F:ABC-type transporter activity"/>
    <property type="evidence" value="ECO:0007669"/>
    <property type="project" value="InterPro"/>
</dbReference>
<evidence type="ECO:0000256" key="7">
    <source>
        <dbReference type="ARBA" id="ARBA00022989"/>
    </source>
</evidence>
<evidence type="ECO:0000256" key="8">
    <source>
        <dbReference type="ARBA" id="ARBA00023136"/>
    </source>
</evidence>
<feature type="transmembrane region" description="Helical" evidence="10">
    <location>
        <begin position="279"/>
        <end position="300"/>
    </location>
</feature>
<dbReference type="SUPFAM" id="SSF90123">
    <property type="entry name" value="ABC transporter transmembrane region"/>
    <property type="match status" value="2"/>
</dbReference>
<gene>
    <name evidence="13" type="ORF">NLU13_4779</name>
</gene>
<dbReference type="SUPFAM" id="SSF52540">
    <property type="entry name" value="P-loop containing nucleoside triphosphate hydrolases"/>
    <property type="match status" value="2"/>
</dbReference>
<comment type="subcellular location">
    <subcellularLocation>
        <location evidence="1">Membrane</location>
        <topology evidence="1">Multi-pass membrane protein</topology>
    </subcellularLocation>
</comment>
<name>A0AA39GJV6_SARSR</name>
<dbReference type="PROSITE" id="PS00211">
    <property type="entry name" value="ABC_TRANSPORTER_1"/>
    <property type="match status" value="2"/>
</dbReference>
<dbReference type="EMBL" id="JAPDFR010000003">
    <property type="protein sequence ID" value="KAK0388536.1"/>
    <property type="molecule type" value="Genomic_DNA"/>
</dbReference>
<dbReference type="GO" id="GO:0005524">
    <property type="term" value="F:ATP binding"/>
    <property type="evidence" value="ECO:0007669"/>
    <property type="project" value="UniProtKB-KW"/>
</dbReference>
<keyword evidence="7 10" id="KW-1133">Transmembrane helix</keyword>
<comment type="caution">
    <text evidence="13">The sequence shown here is derived from an EMBL/GenBank/DDBJ whole genome shotgun (WGS) entry which is preliminary data.</text>
</comment>
<dbReference type="CDD" id="cd03250">
    <property type="entry name" value="ABCC_MRP_domain1"/>
    <property type="match status" value="1"/>
</dbReference>
<evidence type="ECO:0000313" key="13">
    <source>
        <dbReference type="EMBL" id="KAK0388536.1"/>
    </source>
</evidence>
<evidence type="ECO:0000256" key="10">
    <source>
        <dbReference type="SAM" id="Phobius"/>
    </source>
</evidence>
<feature type="transmembrane region" description="Helical" evidence="10">
    <location>
        <begin position="245"/>
        <end position="267"/>
    </location>
</feature>
<feature type="domain" description="ABC transmembrane type-1" evidence="12">
    <location>
        <begin position="885"/>
        <end position="1164"/>
    </location>
</feature>
<feature type="transmembrane region" description="Helical" evidence="10">
    <location>
        <begin position="409"/>
        <end position="429"/>
    </location>
</feature>
<feature type="domain" description="ABC transporter" evidence="11">
    <location>
        <begin position="574"/>
        <end position="797"/>
    </location>
</feature>
<evidence type="ECO:0008006" key="15">
    <source>
        <dbReference type="Google" id="ProtNLM"/>
    </source>
</evidence>
<dbReference type="GO" id="GO:0016887">
    <property type="term" value="F:ATP hydrolysis activity"/>
    <property type="evidence" value="ECO:0007669"/>
    <property type="project" value="InterPro"/>
</dbReference>
<protein>
    <recommendedName>
        <fullName evidence="15">ABC transporter</fullName>
    </recommendedName>
</protein>
<feature type="transmembrane region" description="Helical" evidence="10">
    <location>
        <begin position="68"/>
        <end position="86"/>
    </location>
</feature>
<sequence>MEFVIHRFGRLQLSPFEFDQSVPDVTASSTVQGKAARIRWQYEFLSQAARIASLAFAALAFIEGRLHLLTLVLIAYAFVLGLGRLANHLRWRHIALHHLNFCLTLSLILLAAGQFLPCIQADIRCEKPVSAIGTIVSLLVAFTIAFNTPREWTPPPVQSELPGIYREPEKEPAPEETCSWLNYYCTYNWLTPIIWKGIQGRLDTSTIPRLAWYDEPLYLLHKIQTARSIAGKTLWTTLRYLRTELCLMSVLICFTYIVENIAPYGMYRLLEYLSNPAEAIYHPGVWLAMLFCGPLLRSLLFQQYVFASTRLIVRIKSAMTLELYVKALATMEMEEDPFALKDMDPADAANGGKPQVKTTSSGRLANLMAADVDAVCRSRDIIQVAAGIPAGTIISFLGLYAMLGWVSAVGALVLILGVPISFRLGRLMYYAQRRVRKAQDGRISLITEYLTSIRAIKYFAWEAPITEKIVETRAAEQKQLWKVAVLQTLVNQVTQVFPYLSMLVMFGLHVGVSGKQLDASTAFTTVLLVKNIRRNIMQISAFSRNFASAMVSFGRLDKYFENAVPLVQYPVGPLRIENAAFRRTKKATFRLEDISIDFVEGGLNVVTGQSGAGKSTLLLGILGETYLEAGQVTKPDDIAYASQSAWLQNNTIKANILFGSDFEQVRYDRILTACCLHTDLREVSHGDRTIIGENGTSLSGGQKARVALARALYSKAPVLLLDDIFSALDAKTAAGVWKHCFCSDLLKGRTVVLVTQIPWIAEQGDLSIVLEDGKVISCEPHIGVVRKPIAIAEVLGGNEDDYDGESTQVDSDPESEANGDSLNDPTKVAQEEAPKDIVNQEMRATGRAGRLTCKSCSIPNALSRSLLTYLVLQYVSYFGSPAFVLFVLACMVISNIFTVGATFALTLWSDAYNSAGSVDAVFYMCLFALLTFSEMGSYAAVVILFELGAWRAARRLHNDFIRAIMRVSLSWFKVIPIGRVTNRFSSDMASIDNNLPGLLRNCIDFFILLLFRIAAISAILPVFMVPSLFACLFGITLGELYTRTAVIIKRLTSSAQSPVFSQFGDTLAGLPVVRARAGMSESFSEELATKLRIWAASSETNYNCNRWIAVRVDFVTALVSLAAGMIAVGKSGAIGAGLVGFSLTNANGLSSNILTLVRAMNDLEVEMQSFHRVKEYVKLEPEEKDDENYSDEGAFTDDASAVTIPKAWPRTGEIEFRNVTIRYDPDGPNILTNINLKFKAGQRVAVVGRTGSGKSTLVLSLLRFTHIVTGQILYDGIDISHIPRNRLRESLTIIPQEPVLFSGTVGSNLDPSSRASPAELRRALDNCRGIASFADTPSSPSQMSLASYANGDLAAPAPSGIQLDTEVDARGENFSHGQRQVLGLCRALIRRSKLMLLDEATASMDYETDRGIQQVLRQELESSDGEEDAGSKDRTLVTIAHRLRTIIDYDSVVVLAAGKVVEYGSPKELYDAKGQFYDMIYHSGELEELKAILDG</sequence>
<feature type="transmembrane region" description="Helical" evidence="10">
    <location>
        <begin position="384"/>
        <end position="403"/>
    </location>
</feature>
<dbReference type="InterPro" id="IPR036640">
    <property type="entry name" value="ABC1_TM_sf"/>
</dbReference>
<feature type="transmembrane region" description="Helical" evidence="10">
    <location>
        <begin position="1005"/>
        <end position="1035"/>
    </location>
</feature>
<dbReference type="Gene3D" id="3.40.50.300">
    <property type="entry name" value="P-loop containing nucleotide triphosphate hydrolases"/>
    <property type="match status" value="2"/>
</dbReference>
<dbReference type="CDD" id="cd03244">
    <property type="entry name" value="ABCC_MRP_domain2"/>
    <property type="match status" value="1"/>
</dbReference>
<feature type="domain" description="ABC transmembrane type-1" evidence="12">
    <location>
        <begin position="247"/>
        <end position="548"/>
    </location>
</feature>
<dbReference type="InterPro" id="IPR003593">
    <property type="entry name" value="AAA+_ATPase"/>
</dbReference>
<dbReference type="InterPro" id="IPR017871">
    <property type="entry name" value="ABC_transporter-like_CS"/>
</dbReference>
<dbReference type="GO" id="GO:0016020">
    <property type="term" value="C:membrane"/>
    <property type="evidence" value="ECO:0007669"/>
    <property type="project" value="UniProtKB-SubCell"/>
</dbReference>
<dbReference type="Pfam" id="PF00664">
    <property type="entry name" value="ABC_membrane"/>
    <property type="match status" value="2"/>
</dbReference>
<accession>A0AA39GJV6</accession>
<dbReference type="InterPro" id="IPR003439">
    <property type="entry name" value="ABC_transporter-like_ATP-bd"/>
</dbReference>
<evidence type="ECO:0000256" key="1">
    <source>
        <dbReference type="ARBA" id="ARBA00004141"/>
    </source>
</evidence>
<evidence type="ECO:0000259" key="11">
    <source>
        <dbReference type="PROSITE" id="PS50893"/>
    </source>
</evidence>
<dbReference type="CDD" id="cd18596">
    <property type="entry name" value="ABC_6TM_VMR1_D1_like"/>
    <property type="match status" value="1"/>
</dbReference>
<dbReference type="FunFam" id="1.20.1560.10:FF:000013">
    <property type="entry name" value="ABC transporter C family member 2"/>
    <property type="match status" value="1"/>
</dbReference>
<dbReference type="PROSITE" id="PS50893">
    <property type="entry name" value="ABC_TRANSPORTER_2"/>
    <property type="match status" value="2"/>
</dbReference>
<proteinExistence type="predicted"/>
<evidence type="ECO:0000256" key="9">
    <source>
        <dbReference type="SAM" id="MobiDB-lite"/>
    </source>
</evidence>
<dbReference type="GO" id="GO:0005737">
    <property type="term" value="C:cytoplasm"/>
    <property type="evidence" value="ECO:0007669"/>
    <property type="project" value="UniProtKB-ARBA"/>
</dbReference>
<feature type="domain" description="ABC transporter" evidence="11">
    <location>
        <begin position="1214"/>
        <end position="1482"/>
    </location>
</feature>
<organism evidence="13 14">
    <name type="scientific">Sarocladium strictum</name>
    <name type="common">Black bundle disease fungus</name>
    <name type="synonym">Acremonium strictum</name>
    <dbReference type="NCBI Taxonomy" id="5046"/>
    <lineage>
        <taxon>Eukaryota</taxon>
        <taxon>Fungi</taxon>
        <taxon>Dikarya</taxon>
        <taxon>Ascomycota</taxon>
        <taxon>Pezizomycotina</taxon>
        <taxon>Sordariomycetes</taxon>
        <taxon>Hypocreomycetidae</taxon>
        <taxon>Hypocreales</taxon>
        <taxon>Sarocladiaceae</taxon>
        <taxon>Sarocladium</taxon>
    </lineage>
</organism>
<keyword evidence="5" id="KW-0547">Nucleotide-binding</keyword>
<reference evidence="13" key="1">
    <citation type="submission" date="2022-10" db="EMBL/GenBank/DDBJ databases">
        <title>Determination and structural analysis of whole genome sequence of Sarocladium strictum F4-1.</title>
        <authorList>
            <person name="Hu L."/>
            <person name="Jiang Y."/>
        </authorList>
    </citation>
    <scope>NUCLEOTIDE SEQUENCE</scope>
    <source>
        <strain evidence="13">F4-1</strain>
    </source>
</reference>
<evidence type="ECO:0000256" key="5">
    <source>
        <dbReference type="ARBA" id="ARBA00022741"/>
    </source>
</evidence>
<dbReference type="CDD" id="cd18604">
    <property type="entry name" value="ABC_6TM_VMR1_D2_like"/>
    <property type="match status" value="1"/>
</dbReference>
<dbReference type="SMART" id="SM00382">
    <property type="entry name" value="AAA"/>
    <property type="match status" value="2"/>
</dbReference>
<feature type="transmembrane region" description="Helical" evidence="10">
    <location>
        <begin position="920"/>
        <end position="945"/>
    </location>
</feature>
<evidence type="ECO:0000256" key="6">
    <source>
        <dbReference type="ARBA" id="ARBA00022840"/>
    </source>
</evidence>
<keyword evidence="8 10" id="KW-0472">Membrane</keyword>
<feature type="region of interest" description="Disordered" evidence="9">
    <location>
        <begin position="800"/>
        <end position="828"/>
    </location>
</feature>
<dbReference type="Pfam" id="PF00005">
    <property type="entry name" value="ABC_tran"/>
    <property type="match status" value="2"/>
</dbReference>
<dbReference type="InterPro" id="IPR050173">
    <property type="entry name" value="ABC_transporter_C-like"/>
</dbReference>
<evidence type="ECO:0000259" key="12">
    <source>
        <dbReference type="PROSITE" id="PS50929"/>
    </source>
</evidence>
<keyword evidence="6" id="KW-0067">ATP-binding</keyword>
<dbReference type="Proteomes" id="UP001175261">
    <property type="component" value="Unassembled WGS sequence"/>
</dbReference>
<keyword evidence="14" id="KW-1185">Reference proteome</keyword>
<keyword evidence="2" id="KW-0813">Transport</keyword>
<keyword evidence="3 10" id="KW-0812">Transmembrane</keyword>
<dbReference type="Gene3D" id="1.20.1560.10">
    <property type="entry name" value="ABC transporter type 1, transmembrane domain"/>
    <property type="match status" value="2"/>
</dbReference>
<dbReference type="FunFam" id="3.40.50.300:FF:000838">
    <property type="entry name" value="ABC multidrug transporter (Eurofung)"/>
    <property type="match status" value="1"/>
</dbReference>
<keyword evidence="4" id="KW-0677">Repeat</keyword>
<dbReference type="InterPro" id="IPR011527">
    <property type="entry name" value="ABC1_TM_dom"/>
</dbReference>
<evidence type="ECO:0000256" key="4">
    <source>
        <dbReference type="ARBA" id="ARBA00022737"/>
    </source>
</evidence>
<dbReference type="PANTHER" id="PTHR24223">
    <property type="entry name" value="ATP-BINDING CASSETTE SUB-FAMILY C"/>
    <property type="match status" value="1"/>
</dbReference>
<dbReference type="InterPro" id="IPR027417">
    <property type="entry name" value="P-loop_NTPase"/>
</dbReference>
<dbReference type="PANTHER" id="PTHR24223:SF356">
    <property type="entry name" value="ATP-BINDING CASSETTE TRANSPORTER ABC4"/>
    <property type="match status" value="1"/>
</dbReference>
<feature type="transmembrane region" description="Helical" evidence="10">
    <location>
        <begin position="98"/>
        <end position="116"/>
    </location>
</feature>
<feature type="transmembrane region" description="Helical" evidence="10">
    <location>
        <begin position="128"/>
        <end position="146"/>
    </location>
</feature>
<feature type="transmembrane region" description="Helical" evidence="10">
    <location>
        <begin position="882"/>
        <end position="908"/>
    </location>
</feature>
<evidence type="ECO:0000256" key="2">
    <source>
        <dbReference type="ARBA" id="ARBA00022448"/>
    </source>
</evidence>
<evidence type="ECO:0000313" key="14">
    <source>
        <dbReference type="Proteomes" id="UP001175261"/>
    </source>
</evidence>
<evidence type="ECO:0000256" key="3">
    <source>
        <dbReference type="ARBA" id="ARBA00022692"/>
    </source>
</evidence>